<accession>A0A6A5VIV7</accession>
<feature type="region of interest" description="Disordered" evidence="1">
    <location>
        <begin position="576"/>
        <end position="601"/>
    </location>
</feature>
<feature type="region of interest" description="Disordered" evidence="1">
    <location>
        <begin position="354"/>
        <end position="376"/>
    </location>
</feature>
<name>A0A6A5VIV7_9PLEO</name>
<proteinExistence type="predicted"/>
<feature type="compositionally biased region" description="Polar residues" evidence="1">
    <location>
        <begin position="242"/>
        <end position="251"/>
    </location>
</feature>
<dbReference type="Proteomes" id="UP000800036">
    <property type="component" value="Unassembled WGS sequence"/>
</dbReference>
<organism evidence="2 3">
    <name type="scientific">Bimuria novae-zelandiae CBS 107.79</name>
    <dbReference type="NCBI Taxonomy" id="1447943"/>
    <lineage>
        <taxon>Eukaryota</taxon>
        <taxon>Fungi</taxon>
        <taxon>Dikarya</taxon>
        <taxon>Ascomycota</taxon>
        <taxon>Pezizomycotina</taxon>
        <taxon>Dothideomycetes</taxon>
        <taxon>Pleosporomycetidae</taxon>
        <taxon>Pleosporales</taxon>
        <taxon>Massarineae</taxon>
        <taxon>Didymosphaeriaceae</taxon>
        <taxon>Bimuria</taxon>
    </lineage>
</organism>
<feature type="region of interest" description="Disordered" evidence="1">
    <location>
        <begin position="295"/>
        <end position="320"/>
    </location>
</feature>
<dbReference type="AlphaFoldDB" id="A0A6A5VIV7"/>
<dbReference type="EMBL" id="ML976669">
    <property type="protein sequence ID" value="KAF1975752.1"/>
    <property type="molecule type" value="Genomic_DNA"/>
</dbReference>
<feature type="region of interest" description="Disordered" evidence="1">
    <location>
        <begin position="1"/>
        <end position="90"/>
    </location>
</feature>
<reference evidence="2" key="1">
    <citation type="journal article" date="2020" name="Stud. Mycol.">
        <title>101 Dothideomycetes genomes: a test case for predicting lifestyles and emergence of pathogens.</title>
        <authorList>
            <person name="Haridas S."/>
            <person name="Albert R."/>
            <person name="Binder M."/>
            <person name="Bloem J."/>
            <person name="Labutti K."/>
            <person name="Salamov A."/>
            <person name="Andreopoulos B."/>
            <person name="Baker S."/>
            <person name="Barry K."/>
            <person name="Bills G."/>
            <person name="Bluhm B."/>
            <person name="Cannon C."/>
            <person name="Castanera R."/>
            <person name="Culley D."/>
            <person name="Daum C."/>
            <person name="Ezra D."/>
            <person name="Gonzalez J."/>
            <person name="Henrissat B."/>
            <person name="Kuo A."/>
            <person name="Liang C."/>
            <person name="Lipzen A."/>
            <person name="Lutzoni F."/>
            <person name="Magnuson J."/>
            <person name="Mondo S."/>
            <person name="Nolan M."/>
            <person name="Ohm R."/>
            <person name="Pangilinan J."/>
            <person name="Park H.-J."/>
            <person name="Ramirez L."/>
            <person name="Alfaro M."/>
            <person name="Sun H."/>
            <person name="Tritt A."/>
            <person name="Yoshinaga Y."/>
            <person name="Zwiers L.-H."/>
            <person name="Turgeon B."/>
            <person name="Goodwin S."/>
            <person name="Spatafora J."/>
            <person name="Crous P."/>
            <person name="Grigoriev I."/>
        </authorList>
    </citation>
    <scope>NUCLEOTIDE SEQUENCE</scope>
    <source>
        <strain evidence="2">CBS 107.79</strain>
    </source>
</reference>
<keyword evidence="3" id="KW-1185">Reference proteome</keyword>
<feature type="region of interest" description="Disordered" evidence="1">
    <location>
        <begin position="213"/>
        <end position="265"/>
    </location>
</feature>
<protein>
    <submittedName>
        <fullName evidence="2">Uncharacterized protein</fullName>
    </submittedName>
</protein>
<evidence type="ECO:0000256" key="1">
    <source>
        <dbReference type="SAM" id="MobiDB-lite"/>
    </source>
</evidence>
<feature type="region of interest" description="Disordered" evidence="1">
    <location>
        <begin position="516"/>
        <end position="536"/>
    </location>
</feature>
<feature type="compositionally biased region" description="Basic and acidic residues" evidence="1">
    <location>
        <begin position="578"/>
        <end position="589"/>
    </location>
</feature>
<evidence type="ECO:0000313" key="3">
    <source>
        <dbReference type="Proteomes" id="UP000800036"/>
    </source>
</evidence>
<feature type="region of interest" description="Disordered" evidence="1">
    <location>
        <begin position="151"/>
        <end position="198"/>
    </location>
</feature>
<sequence>MLEDIGDGPVSEKDVLGRAGESGRTYWVKDVPQQVDTGKKQELHGVSSQGGPVAQDFAFEDDDRSSPTSEYSNADLYAPPTPLPKPKRSDSLRYTYFEPIYGSPDQFIGQDQRSRNSFIFRGGGGTVEPVPFQFNLSPNVLGGIDARAQADSLRHGSPKDIYTAKPSATHKESGESAIEAGMVRGTTPNYSLPLEYPSRRPSTAELENAYGTFTPEAEPSQPHDKSQTEATELEAANERQHSASVAENTPNAKEERASLSASTSVPAVAPNIADHPAIRENTGTESAIPADKVSGVRSDHFHSPQPIRPNDGKPPAPHLKGIPIEIEEEWPPTHQLDTPDSHHKRHSLFSLRRIYSPPSTPSDTSHSHSRPSGLATDDEVEDYIMRATDHEPNPYRKIELYERTLTTQAKSIQKLHRLVDELTNKRDYYEEHLLPNALAHWTNTNKENHALAAAVRDKEMENAMLWDLLEFSRKLLSLCWEREEAVLHTARTMRLQKINRANCSLLERLVNSFGPGRGGGGRGRKDIGGGSSRSWSRKRLESPFHNDLEQLVFVCEQNMRLLGEDLQDWSGNLSAVQEMREEQEGKKGEEEETPQAGFRDM</sequence>
<dbReference type="OrthoDB" id="3799733at2759"/>
<evidence type="ECO:0000313" key="2">
    <source>
        <dbReference type="EMBL" id="KAF1975752.1"/>
    </source>
</evidence>
<gene>
    <name evidence="2" type="ORF">BU23DRAFT_597504</name>
</gene>